<dbReference type="InterPro" id="IPR055288">
    <property type="entry name" value="NALCN_aux_factor_1/2"/>
</dbReference>
<accession>A0A1I8IM43</accession>
<evidence type="ECO:0000313" key="7">
    <source>
        <dbReference type="Proteomes" id="UP000095280"/>
    </source>
</evidence>
<evidence type="ECO:0000256" key="6">
    <source>
        <dbReference type="ARBA" id="ARBA00029445"/>
    </source>
</evidence>
<sequence length="620" mass="65822">IGFVIKVRAGQQHVRGIRGDVQLGLAIVQQFEVVNHEQGAAAAGVELVKLGKEFFLSFEWRVFIDDGHLSLVPLGRRGVLGQVVERLARVRPEAGQRHNHLVQTLGLVKLNRMRSLPIRIEPDFRPLPYMPMALLSSERLADRPNVMMSLVSWGSMPQPLSRRHSIARQAGQHQQAPPQPQPYCCCCLNSFSFYLLRGEPASAAGRSGAPAQRLSTDGVMRRSRHQLSSSLRAPWPGSLTPSLAARLCLLACAFVATAAAAASASKAAANSDAFLAAVLSLGPAPGQRPIINRAKRRSPPSPVELAPQLIDSLGLCPGDSDSVALAARLEALSAAWLRVRHCPHLPLATVLPMFPGQPGAEPLPGSAGNAFDTTKKFEFDAGVPPSGCSALLLGPAEATRALLLAASSTSGATTPAAVAASSSASPTASSSSGLVYNSSSFGGASLSSFIEDSPLLQPPLASSLAPSLTGALNLSRLLCQCARAVADRSDQLRAVSNHFGGLLNQMYFKAKSAHSQEHIESLKQCQIAYTDWLCSVYFTVHNTSREAWTVQAARGRFAEAAASALMQPCPDWCQAVETECPYLSPSEEMSNAGEPLFLCHGLCLGCACRPCALTHSTLTH</sequence>
<comment type="similarity">
    <text evidence="6">Belongs to the NALF family.</text>
</comment>
<reference evidence="8" key="1">
    <citation type="submission" date="2016-11" db="UniProtKB">
        <authorList>
            <consortium name="WormBaseParasite"/>
        </authorList>
    </citation>
    <scope>IDENTIFICATION</scope>
</reference>
<name>A0A1I8IM43_9PLAT</name>
<dbReference type="PANTHER" id="PTHR15819">
    <property type="entry name" value="TRANSMEMBRANE PROTEIN FAM155"/>
    <property type="match status" value="1"/>
</dbReference>
<protein>
    <submittedName>
        <fullName evidence="8">PDZ domain-containing protein</fullName>
    </submittedName>
</protein>
<keyword evidence="3" id="KW-1133">Transmembrane helix</keyword>
<keyword evidence="2" id="KW-0812">Transmembrane</keyword>
<evidence type="ECO:0000256" key="3">
    <source>
        <dbReference type="ARBA" id="ARBA00022989"/>
    </source>
</evidence>
<evidence type="ECO:0000313" key="8">
    <source>
        <dbReference type="WBParaSite" id="maker-uti_cns_0013929-snap-gene-0.2-mRNA-1"/>
    </source>
</evidence>
<evidence type="ECO:0000256" key="5">
    <source>
        <dbReference type="ARBA" id="ARBA00023180"/>
    </source>
</evidence>
<dbReference type="Proteomes" id="UP000095280">
    <property type="component" value="Unplaced"/>
</dbReference>
<dbReference type="AlphaFoldDB" id="A0A1I8IM43"/>
<comment type="subcellular location">
    <subcellularLocation>
        <location evidence="1">Membrane</location>
        <topology evidence="1">Multi-pass membrane protein</topology>
    </subcellularLocation>
</comment>
<keyword evidence="4" id="KW-0472">Membrane</keyword>
<organism evidence="7 8">
    <name type="scientific">Macrostomum lignano</name>
    <dbReference type="NCBI Taxonomy" id="282301"/>
    <lineage>
        <taxon>Eukaryota</taxon>
        <taxon>Metazoa</taxon>
        <taxon>Spiralia</taxon>
        <taxon>Lophotrochozoa</taxon>
        <taxon>Platyhelminthes</taxon>
        <taxon>Rhabditophora</taxon>
        <taxon>Macrostomorpha</taxon>
        <taxon>Macrostomida</taxon>
        <taxon>Macrostomidae</taxon>
        <taxon>Macrostomum</taxon>
    </lineage>
</organism>
<keyword evidence="7" id="KW-1185">Reference proteome</keyword>
<evidence type="ECO:0000256" key="1">
    <source>
        <dbReference type="ARBA" id="ARBA00004141"/>
    </source>
</evidence>
<evidence type="ECO:0000256" key="2">
    <source>
        <dbReference type="ARBA" id="ARBA00022692"/>
    </source>
</evidence>
<keyword evidence="5" id="KW-0325">Glycoprotein</keyword>
<dbReference type="WBParaSite" id="maker-uti_cns_0013929-snap-gene-0.2-mRNA-1">
    <property type="protein sequence ID" value="maker-uti_cns_0013929-snap-gene-0.2-mRNA-1"/>
    <property type="gene ID" value="maker-uti_cns_0013929-snap-gene-0.2"/>
</dbReference>
<dbReference type="GO" id="GO:0098703">
    <property type="term" value="P:calcium ion import across plasma membrane"/>
    <property type="evidence" value="ECO:0007669"/>
    <property type="project" value="TreeGrafter"/>
</dbReference>
<dbReference type="PANTHER" id="PTHR15819:SF11">
    <property type="entry name" value="MID1, ISOFORM A"/>
    <property type="match status" value="1"/>
</dbReference>
<dbReference type="GO" id="GO:0005886">
    <property type="term" value="C:plasma membrane"/>
    <property type="evidence" value="ECO:0007669"/>
    <property type="project" value="TreeGrafter"/>
</dbReference>
<dbReference type="GO" id="GO:0015275">
    <property type="term" value="F:stretch-activated, monoatomic cation-selective, calcium channel activity"/>
    <property type="evidence" value="ECO:0007669"/>
    <property type="project" value="TreeGrafter"/>
</dbReference>
<evidence type="ECO:0000256" key="4">
    <source>
        <dbReference type="ARBA" id="ARBA00023136"/>
    </source>
</evidence>
<proteinExistence type="inferred from homology"/>